<keyword evidence="3" id="KW-1185">Reference proteome</keyword>
<evidence type="ECO:0000313" key="3">
    <source>
        <dbReference type="Proteomes" id="UP000317998"/>
    </source>
</evidence>
<accession>A0A542YKY9</accession>
<reference evidence="2 3" key="1">
    <citation type="submission" date="2019-06" db="EMBL/GenBank/DDBJ databases">
        <title>Sequencing the genomes of 1000 actinobacteria strains.</title>
        <authorList>
            <person name="Klenk H.-P."/>
        </authorList>
    </citation>
    <scope>NUCLEOTIDE SEQUENCE [LARGE SCALE GENOMIC DNA]</scope>
    <source>
        <strain evidence="2 3">DSM 26477</strain>
    </source>
</reference>
<dbReference type="OrthoDB" id="5124052at2"/>
<evidence type="ECO:0000256" key="1">
    <source>
        <dbReference type="SAM" id="MobiDB-lite"/>
    </source>
</evidence>
<organism evidence="2 3">
    <name type="scientific">Homoserinimonas aerilata</name>
    <dbReference type="NCBI Taxonomy" id="1162970"/>
    <lineage>
        <taxon>Bacteria</taxon>
        <taxon>Bacillati</taxon>
        <taxon>Actinomycetota</taxon>
        <taxon>Actinomycetes</taxon>
        <taxon>Micrococcales</taxon>
        <taxon>Microbacteriaceae</taxon>
        <taxon>Homoserinimonas</taxon>
    </lineage>
</organism>
<dbReference type="AlphaFoldDB" id="A0A542YKY9"/>
<dbReference type="EMBL" id="VFOM01000001">
    <property type="protein sequence ID" value="TQL48759.1"/>
    <property type="molecule type" value="Genomic_DNA"/>
</dbReference>
<dbReference type="Proteomes" id="UP000317998">
    <property type="component" value="Unassembled WGS sequence"/>
</dbReference>
<sequence length="117" mass="13319">MEGLRLRVRRDGDEPPTDRAVFDDDNVANRMSYDQRTGIRALVVAIFDQAGNRPQQLEIELARAGERCQGLVSARVELSENAVKNRFGPYIAVLRVVFDDLSVEYLQSVLTLRFSYE</sequence>
<comment type="caution">
    <text evidence="2">The sequence shown here is derived from an EMBL/GenBank/DDBJ whole genome shotgun (WGS) entry which is preliminary data.</text>
</comment>
<name>A0A542YKY9_9MICO</name>
<protein>
    <submittedName>
        <fullName evidence="2">Uncharacterized protein</fullName>
    </submittedName>
</protein>
<dbReference type="RefSeq" id="WP_141880834.1">
    <property type="nucleotide sequence ID" value="NZ_VFOM01000001.1"/>
</dbReference>
<feature type="region of interest" description="Disordered" evidence="1">
    <location>
        <begin position="1"/>
        <end position="22"/>
    </location>
</feature>
<proteinExistence type="predicted"/>
<feature type="compositionally biased region" description="Basic and acidic residues" evidence="1">
    <location>
        <begin position="9"/>
        <end position="22"/>
    </location>
</feature>
<evidence type="ECO:0000313" key="2">
    <source>
        <dbReference type="EMBL" id="TQL48759.1"/>
    </source>
</evidence>
<gene>
    <name evidence="2" type="ORF">FB562_1863</name>
</gene>